<comment type="subcellular location">
    <subcellularLocation>
        <location evidence="8">Cytoplasm</location>
    </subcellularLocation>
</comment>
<evidence type="ECO:0000256" key="4">
    <source>
        <dbReference type="ARBA" id="ARBA00022840"/>
    </source>
</evidence>
<dbReference type="InterPro" id="IPR004154">
    <property type="entry name" value="Anticodon-bd"/>
</dbReference>
<dbReference type="Pfam" id="PF03129">
    <property type="entry name" value="HGTP_anticodon"/>
    <property type="match status" value="1"/>
</dbReference>
<dbReference type="GO" id="GO:0004821">
    <property type="term" value="F:histidine-tRNA ligase activity"/>
    <property type="evidence" value="ECO:0007669"/>
    <property type="project" value="UniProtKB-UniRule"/>
</dbReference>
<feature type="region of interest" description="Disordered" evidence="10">
    <location>
        <begin position="457"/>
        <end position="476"/>
    </location>
</feature>
<dbReference type="KEGG" id="saal:L336_0025"/>
<sequence>MAPTARVELTRFSLRDAGKYETITDTMTSLSSESYKGARDWYPEDMRVRNYIFRTWRRIVKSYGYEAYDAPLLEPIEVYAAKSGQELVNEQTYQFVDRGERRVAIRPEMTPSVSRMIAARRQEIAYPARWYNIGQYMRYERPQRGREREFWQLNCDIFGMDGALPEAEIISMGYDLMKAFGAADDMFAIRINNRQVINFMMAHYLGLDTIQAQLMIKLFDRKGKIASDAFRDQAIDIFGQEAAPTGLQKIAQLLAAKTMADLPEAIRDSEAVKEIQELFTHLERAGVKNAVFDITLMRGLDYYTGTVFEFFDTHPENNRALFGGGRYDGLVSLFGADPVSAVGFAPGLTMTQLFLETHGLLPTFFSTTDIYMIVVGDSLRGAAKLAKEFRGEGVNVELDFTGRKIDKQLKTAVKKAIPYIMFIGDEELASEAYPLKDTTTSNEQKLSFERVVSTVKDRRRKKTSEEDEFDVSDLSS</sequence>
<dbReference type="GO" id="GO:0005737">
    <property type="term" value="C:cytoplasm"/>
    <property type="evidence" value="ECO:0007669"/>
    <property type="project" value="UniProtKB-SubCell"/>
</dbReference>
<dbReference type="RefSeq" id="WP_015641188.1">
    <property type="nucleotide sequence ID" value="NC_021219.1"/>
</dbReference>
<proteinExistence type="inferred from homology"/>
<gene>
    <name evidence="8 12" type="primary">hisS</name>
    <name evidence="12" type="ORF">L336_0025</name>
</gene>
<dbReference type="SUPFAM" id="SSF55681">
    <property type="entry name" value="Class II aaRS and biotin synthetases"/>
    <property type="match status" value="1"/>
</dbReference>
<dbReference type="InterPro" id="IPR036621">
    <property type="entry name" value="Anticodon-bd_dom_sf"/>
</dbReference>
<keyword evidence="2 8" id="KW-0436">Ligase</keyword>
<evidence type="ECO:0000256" key="1">
    <source>
        <dbReference type="ARBA" id="ARBA00008226"/>
    </source>
</evidence>
<keyword evidence="3 8" id="KW-0547">Nucleotide-binding</keyword>
<dbReference type="CDD" id="cd00859">
    <property type="entry name" value="HisRS_anticodon"/>
    <property type="match status" value="1"/>
</dbReference>
<dbReference type="InterPro" id="IPR033656">
    <property type="entry name" value="HisRS_anticodon"/>
</dbReference>
<keyword evidence="8" id="KW-0963">Cytoplasm</keyword>
<protein>
    <recommendedName>
        <fullName evidence="8">Histidine--tRNA ligase</fullName>
        <ecNumber evidence="8">6.1.1.21</ecNumber>
    </recommendedName>
    <alternativeName>
        <fullName evidence="8">Histidyl-tRNA synthetase</fullName>
        <shortName evidence="8">HisRS</shortName>
    </alternativeName>
</protein>
<evidence type="ECO:0000256" key="2">
    <source>
        <dbReference type="ARBA" id="ARBA00022598"/>
    </source>
</evidence>
<dbReference type="InterPro" id="IPR041715">
    <property type="entry name" value="HisRS-like_core"/>
</dbReference>
<keyword evidence="13" id="KW-1185">Reference proteome</keyword>
<feature type="binding site" evidence="9">
    <location>
        <begin position="302"/>
        <end position="303"/>
    </location>
    <ligand>
        <name>L-histidine</name>
        <dbReference type="ChEBI" id="CHEBI:57595"/>
    </ligand>
</feature>
<dbReference type="HAMAP" id="MF_00127">
    <property type="entry name" value="His_tRNA_synth"/>
    <property type="match status" value="1"/>
</dbReference>
<evidence type="ECO:0000256" key="5">
    <source>
        <dbReference type="ARBA" id="ARBA00022917"/>
    </source>
</evidence>
<feature type="binding site" evidence="9">
    <location>
        <position position="298"/>
    </location>
    <ligand>
        <name>L-histidine</name>
        <dbReference type="ChEBI" id="CHEBI:57595"/>
    </ligand>
</feature>
<feature type="binding site" evidence="9">
    <location>
        <begin position="108"/>
        <end position="110"/>
    </location>
    <ligand>
        <name>L-histidine</name>
        <dbReference type="ChEBI" id="CHEBI:57595"/>
    </ligand>
</feature>
<dbReference type="SUPFAM" id="SSF52954">
    <property type="entry name" value="Class II aaRS ABD-related"/>
    <property type="match status" value="1"/>
</dbReference>
<reference evidence="12 13" key="1">
    <citation type="journal article" date="2013" name="Nat. Biotechnol.">
        <title>Genome sequences of rare, uncultured bacteria obtained by differential coverage binning of multiple metagenomes.</title>
        <authorList>
            <person name="Albertsen M."/>
            <person name="Hugenholtz P."/>
            <person name="Skarshewski A."/>
            <person name="Nielsen K.L."/>
            <person name="Tyson G.W."/>
            <person name="Nielsen P.H."/>
        </authorList>
    </citation>
    <scope>NUCLEOTIDE SEQUENCE [LARGE SCALE GENOMIC DNA]</scope>
    <source>
        <strain evidence="12">TM71</strain>
    </source>
</reference>
<dbReference type="InterPro" id="IPR006195">
    <property type="entry name" value="aa-tRNA-synth_II"/>
</dbReference>
<keyword evidence="6 8" id="KW-0030">Aminoacyl-tRNA synthetase</keyword>
<organism evidence="12 13">
    <name type="scientific">Candidatus Saccharimonas aalborgensis</name>
    <dbReference type="NCBI Taxonomy" id="1332188"/>
    <lineage>
        <taxon>Bacteria</taxon>
        <taxon>Candidatus Saccharimonadota</taxon>
        <taxon>Candidatus Saccharimonadia</taxon>
        <taxon>Candidatus Saccharimonadales</taxon>
        <taxon>Candidatus Saccharimonadaceae</taxon>
        <taxon>Candidatus Saccharimonas</taxon>
    </lineage>
</organism>
<dbReference type="CDD" id="cd00773">
    <property type="entry name" value="HisRS-like_core"/>
    <property type="match status" value="1"/>
</dbReference>
<feature type="binding site" evidence="9">
    <location>
        <position position="156"/>
    </location>
    <ligand>
        <name>L-histidine</name>
        <dbReference type="ChEBI" id="CHEBI:57595"/>
    </ligand>
</feature>
<dbReference type="STRING" id="1332188.L336_0025"/>
<dbReference type="NCBIfam" id="TIGR00442">
    <property type="entry name" value="hisS"/>
    <property type="match status" value="1"/>
</dbReference>
<dbReference type="GO" id="GO:0005524">
    <property type="term" value="F:ATP binding"/>
    <property type="evidence" value="ECO:0007669"/>
    <property type="project" value="UniProtKB-UniRule"/>
</dbReference>
<accession>R4PVH4</accession>
<dbReference type="Gene3D" id="3.30.930.10">
    <property type="entry name" value="Bira Bifunctional Protein, Domain 2"/>
    <property type="match status" value="1"/>
</dbReference>
<comment type="similarity">
    <text evidence="1 8">Belongs to the class-II aminoacyl-tRNA synthetase family.</text>
</comment>
<dbReference type="PANTHER" id="PTHR43707:SF1">
    <property type="entry name" value="HISTIDINE--TRNA LIGASE, MITOCHONDRIAL-RELATED"/>
    <property type="match status" value="1"/>
</dbReference>
<feature type="binding site" evidence="9">
    <location>
        <position position="138"/>
    </location>
    <ligand>
        <name>L-histidine</name>
        <dbReference type="ChEBI" id="CHEBI:57595"/>
    </ligand>
</feature>
<feature type="domain" description="Aminoacyl-transfer RNA synthetases class-II family profile" evidence="11">
    <location>
        <begin position="37"/>
        <end position="362"/>
    </location>
</feature>
<dbReference type="HOGENOM" id="CLU_025113_3_1_0"/>
<feature type="binding site" evidence="9">
    <location>
        <position position="152"/>
    </location>
    <ligand>
        <name>L-histidine</name>
        <dbReference type="ChEBI" id="CHEBI:57595"/>
    </ligand>
</feature>
<feature type="compositionally biased region" description="Acidic residues" evidence="10">
    <location>
        <begin position="465"/>
        <end position="476"/>
    </location>
</feature>
<evidence type="ECO:0000256" key="3">
    <source>
        <dbReference type="ARBA" id="ARBA00022741"/>
    </source>
</evidence>
<dbReference type="PIRSF" id="PIRSF001549">
    <property type="entry name" value="His-tRNA_synth"/>
    <property type="match status" value="1"/>
</dbReference>
<evidence type="ECO:0000259" key="11">
    <source>
        <dbReference type="PROSITE" id="PS50862"/>
    </source>
</evidence>
<dbReference type="EMBL" id="CP005957">
    <property type="protein sequence ID" value="AGL61737.1"/>
    <property type="molecule type" value="Genomic_DNA"/>
</dbReference>
<dbReference type="PROSITE" id="PS50862">
    <property type="entry name" value="AA_TRNA_LIGASE_II"/>
    <property type="match status" value="1"/>
</dbReference>
<comment type="catalytic activity">
    <reaction evidence="7 8">
        <text>tRNA(His) + L-histidine + ATP = L-histidyl-tRNA(His) + AMP + diphosphate + H(+)</text>
        <dbReference type="Rhea" id="RHEA:17313"/>
        <dbReference type="Rhea" id="RHEA-COMP:9665"/>
        <dbReference type="Rhea" id="RHEA-COMP:9689"/>
        <dbReference type="ChEBI" id="CHEBI:15378"/>
        <dbReference type="ChEBI" id="CHEBI:30616"/>
        <dbReference type="ChEBI" id="CHEBI:33019"/>
        <dbReference type="ChEBI" id="CHEBI:57595"/>
        <dbReference type="ChEBI" id="CHEBI:78442"/>
        <dbReference type="ChEBI" id="CHEBI:78527"/>
        <dbReference type="ChEBI" id="CHEBI:456215"/>
        <dbReference type="EC" id="6.1.1.21"/>
    </reaction>
</comment>
<evidence type="ECO:0000256" key="10">
    <source>
        <dbReference type="SAM" id="MobiDB-lite"/>
    </source>
</evidence>
<dbReference type="InterPro" id="IPR045864">
    <property type="entry name" value="aa-tRNA-synth_II/BPL/LPL"/>
</dbReference>
<dbReference type="Gene3D" id="3.40.50.800">
    <property type="entry name" value="Anticodon-binding domain"/>
    <property type="match status" value="1"/>
</dbReference>
<keyword evidence="4 8" id="KW-0067">ATP-binding</keyword>
<dbReference type="PANTHER" id="PTHR43707">
    <property type="entry name" value="HISTIDYL-TRNA SYNTHETASE"/>
    <property type="match status" value="1"/>
</dbReference>
<evidence type="ECO:0000256" key="7">
    <source>
        <dbReference type="ARBA" id="ARBA00047639"/>
    </source>
</evidence>
<name>R4PVH4_9BACT</name>
<evidence type="ECO:0000256" key="6">
    <source>
        <dbReference type="ARBA" id="ARBA00023146"/>
    </source>
</evidence>
<dbReference type="EC" id="6.1.1.21" evidence="8"/>
<dbReference type="Proteomes" id="UP000013893">
    <property type="component" value="Chromosome"/>
</dbReference>
<evidence type="ECO:0000256" key="9">
    <source>
        <dbReference type="PIRSR" id="PIRSR001549-1"/>
    </source>
</evidence>
<evidence type="ECO:0000313" key="13">
    <source>
        <dbReference type="Proteomes" id="UP000013893"/>
    </source>
</evidence>
<keyword evidence="5 8" id="KW-0648">Protein biosynthesis</keyword>
<comment type="subunit">
    <text evidence="8">Homodimer.</text>
</comment>
<evidence type="ECO:0000256" key="8">
    <source>
        <dbReference type="HAMAP-Rule" id="MF_00127"/>
    </source>
</evidence>
<dbReference type="GO" id="GO:0006427">
    <property type="term" value="P:histidyl-tRNA aminoacylation"/>
    <property type="evidence" value="ECO:0007669"/>
    <property type="project" value="UniProtKB-UniRule"/>
</dbReference>
<dbReference type="AlphaFoldDB" id="R4PVH4"/>
<evidence type="ECO:0000313" key="12">
    <source>
        <dbReference type="EMBL" id="AGL61737.1"/>
    </source>
</evidence>
<dbReference type="PATRIC" id="fig|1332188.3.peg.25"/>
<dbReference type="InterPro" id="IPR004516">
    <property type="entry name" value="HisRS/HisZ"/>
</dbReference>
<dbReference type="InterPro" id="IPR015807">
    <property type="entry name" value="His-tRNA-ligase"/>
</dbReference>
<dbReference type="Pfam" id="PF13393">
    <property type="entry name" value="tRNA-synt_His"/>
    <property type="match status" value="1"/>
</dbReference>